<keyword evidence="3" id="KW-1185">Reference proteome</keyword>
<dbReference type="Proteomes" id="UP000823749">
    <property type="component" value="Chromosome 2"/>
</dbReference>
<sequence length="66" mass="7246">MNLCVNCKQGTCFLSSKEDYEASDTGVYIFEYVDKFIEDIGAQNVVQVVTDNASNNMAVAAKDQEA</sequence>
<evidence type="ECO:0000313" key="2">
    <source>
        <dbReference type="EMBL" id="KAG5562687.1"/>
    </source>
</evidence>
<dbReference type="AlphaFoldDB" id="A0AAV6LCJ0"/>
<gene>
    <name evidence="2" type="ORF">RHGRI_005419</name>
</gene>
<dbReference type="PANTHER" id="PTHR32166">
    <property type="entry name" value="OSJNBA0013A04.12 PROTEIN"/>
    <property type="match status" value="1"/>
</dbReference>
<dbReference type="PANTHER" id="PTHR32166:SF74">
    <property type="entry name" value="OS05G0256350 PROTEIN"/>
    <property type="match status" value="1"/>
</dbReference>
<evidence type="ECO:0000313" key="3">
    <source>
        <dbReference type="Proteomes" id="UP000823749"/>
    </source>
</evidence>
<dbReference type="EMBL" id="JACTNZ010000002">
    <property type="protein sequence ID" value="KAG5562687.1"/>
    <property type="molecule type" value="Genomic_DNA"/>
</dbReference>
<protein>
    <recommendedName>
        <fullName evidence="1">DUF659 domain-containing protein</fullName>
    </recommendedName>
</protein>
<accession>A0AAV6LCJ0</accession>
<feature type="domain" description="DUF659" evidence="1">
    <location>
        <begin position="1"/>
        <end position="60"/>
    </location>
</feature>
<dbReference type="InterPro" id="IPR007021">
    <property type="entry name" value="DUF659"/>
</dbReference>
<reference evidence="2" key="1">
    <citation type="submission" date="2020-08" db="EMBL/GenBank/DDBJ databases">
        <title>Plant Genome Project.</title>
        <authorList>
            <person name="Zhang R.-G."/>
        </authorList>
    </citation>
    <scope>NUCLEOTIDE SEQUENCE</scope>
    <source>
        <strain evidence="2">WSP0</strain>
        <tissue evidence="2">Leaf</tissue>
    </source>
</reference>
<comment type="caution">
    <text evidence="2">The sequence shown here is derived from an EMBL/GenBank/DDBJ whole genome shotgun (WGS) entry which is preliminary data.</text>
</comment>
<organism evidence="2 3">
    <name type="scientific">Rhododendron griersonianum</name>
    <dbReference type="NCBI Taxonomy" id="479676"/>
    <lineage>
        <taxon>Eukaryota</taxon>
        <taxon>Viridiplantae</taxon>
        <taxon>Streptophyta</taxon>
        <taxon>Embryophyta</taxon>
        <taxon>Tracheophyta</taxon>
        <taxon>Spermatophyta</taxon>
        <taxon>Magnoliopsida</taxon>
        <taxon>eudicotyledons</taxon>
        <taxon>Gunneridae</taxon>
        <taxon>Pentapetalae</taxon>
        <taxon>asterids</taxon>
        <taxon>Ericales</taxon>
        <taxon>Ericaceae</taxon>
        <taxon>Ericoideae</taxon>
        <taxon>Rhodoreae</taxon>
        <taxon>Rhododendron</taxon>
    </lineage>
</organism>
<name>A0AAV6LCJ0_9ERIC</name>
<dbReference type="Pfam" id="PF04937">
    <property type="entry name" value="DUF659"/>
    <property type="match status" value="1"/>
</dbReference>
<proteinExistence type="predicted"/>
<evidence type="ECO:0000259" key="1">
    <source>
        <dbReference type="Pfam" id="PF04937"/>
    </source>
</evidence>